<feature type="region of interest" description="Disordered" evidence="2">
    <location>
        <begin position="1"/>
        <end position="52"/>
    </location>
</feature>
<organism evidence="4 5">
    <name type="scientific">Paramecium octaurelia</name>
    <dbReference type="NCBI Taxonomy" id="43137"/>
    <lineage>
        <taxon>Eukaryota</taxon>
        <taxon>Sar</taxon>
        <taxon>Alveolata</taxon>
        <taxon>Ciliophora</taxon>
        <taxon>Intramacronucleata</taxon>
        <taxon>Oligohymenophorea</taxon>
        <taxon>Peniculida</taxon>
        <taxon>Parameciidae</taxon>
        <taxon>Paramecium</taxon>
    </lineage>
</organism>
<keyword evidence="1" id="KW-0677">Repeat</keyword>
<dbReference type="AlphaFoldDB" id="A0A8S1UWW8"/>
<evidence type="ECO:0000256" key="1">
    <source>
        <dbReference type="ARBA" id="ARBA00022737"/>
    </source>
</evidence>
<proteinExistence type="predicted"/>
<dbReference type="Proteomes" id="UP000683925">
    <property type="component" value="Unassembled WGS sequence"/>
</dbReference>
<feature type="compositionally biased region" description="Low complexity" evidence="2">
    <location>
        <begin position="178"/>
        <end position="190"/>
    </location>
</feature>
<dbReference type="InterPro" id="IPR041243">
    <property type="entry name" value="STI1/HOP_DP"/>
</dbReference>
<dbReference type="OrthoDB" id="71407at2759"/>
<evidence type="ECO:0000313" key="5">
    <source>
        <dbReference type="Proteomes" id="UP000683925"/>
    </source>
</evidence>
<feature type="region of interest" description="Disordered" evidence="2">
    <location>
        <begin position="169"/>
        <end position="207"/>
    </location>
</feature>
<dbReference type="Pfam" id="PF17830">
    <property type="entry name" value="STI1-HOP_DP"/>
    <property type="match status" value="1"/>
</dbReference>
<gene>
    <name evidence="4" type="ORF">POCTA_138.1.T0490145</name>
</gene>
<comment type="caution">
    <text evidence="4">The sequence shown here is derived from an EMBL/GenBank/DDBJ whole genome shotgun (WGS) entry which is preliminary data.</text>
</comment>
<dbReference type="EMBL" id="CAJJDP010000049">
    <property type="protein sequence ID" value="CAD8166996.1"/>
    <property type="molecule type" value="Genomic_DNA"/>
</dbReference>
<accession>A0A8S1UWW8</accession>
<evidence type="ECO:0000256" key="2">
    <source>
        <dbReference type="SAM" id="MobiDB-lite"/>
    </source>
</evidence>
<evidence type="ECO:0000259" key="3">
    <source>
        <dbReference type="SMART" id="SM00727"/>
    </source>
</evidence>
<feature type="compositionally biased region" description="Acidic residues" evidence="2">
    <location>
        <begin position="1"/>
        <end position="13"/>
    </location>
</feature>
<keyword evidence="5" id="KW-1185">Reference proteome</keyword>
<protein>
    <recommendedName>
        <fullName evidence="3">STI1 domain-containing protein</fullName>
    </recommendedName>
</protein>
<dbReference type="InterPro" id="IPR006636">
    <property type="entry name" value="STI1_HS-bd"/>
</dbReference>
<reference evidence="4" key="1">
    <citation type="submission" date="2021-01" db="EMBL/GenBank/DDBJ databases">
        <authorList>
            <consortium name="Genoscope - CEA"/>
            <person name="William W."/>
        </authorList>
    </citation>
    <scope>NUCLEOTIDE SEQUENCE</scope>
</reference>
<dbReference type="SMART" id="SM00727">
    <property type="entry name" value="STI1"/>
    <property type="match status" value="1"/>
</dbReference>
<evidence type="ECO:0000313" key="4">
    <source>
        <dbReference type="EMBL" id="CAD8166996.1"/>
    </source>
</evidence>
<sequence>MDDDIPDLEDFSEQLEKKKEAHVDIGDYAKPVEEKPIQIQPPKKQNNDLTGLKKGFLNDLKKDDDIIKPKEKKNPLQIDEVQENMKQNNQSQFGQFLSQNKEEWLNQDLLQKIASNPKLQKLFTNPEYLSAVQQMQSNPTGIMQRYKNNPEFVELMSEYMKTMGEHFQQLKPQKQDKPQQQQQQQQQQPKIIPVDQNPPKKQPQTQEEKIQYIIENDNEVKAVLQDPRVIAFIEYLQRTGKADFQEIAYKDPQLMQKLQILIQKGVLNVQRM</sequence>
<dbReference type="OMA" id="ELMSEYM"/>
<feature type="compositionally biased region" description="Basic and acidic residues" evidence="2">
    <location>
        <begin position="14"/>
        <end position="36"/>
    </location>
</feature>
<feature type="domain" description="STI1" evidence="3">
    <location>
        <begin position="116"/>
        <end position="156"/>
    </location>
</feature>
<name>A0A8S1UWW8_PAROT</name>